<sequence>MTAQPLLVFDFDGVIVDGMAEYWWSAWMAAQRLNAEPQGLGSDAVPQGFRRLRPWVHHGWEMVLLAAEMPQLDPERWVVDYATEQDMALQRRGWSASLLQEALDQTRQQAVSSDRAAWLGLHQPFPGLVDRLQAFQEEGVDWAVLTTKTAAFTAELLESLGLRPWRLDGREAGPKPEVLLRLQRERVLAGFVEDRRATLETVRDTDGLQSLPCWLASWGYLKPSDREDLPRGIQLIDQDRLATPLAQWP</sequence>
<dbReference type="InterPro" id="IPR050155">
    <property type="entry name" value="HAD-like_hydrolase_sf"/>
</dbReference>
<evidence type="ECO:0000313" key="2">
    <source>
        <dbReference type="Proteomes" id="UP000001422"/>
    </source>
</evidence>
<dbReference type="GO" id="GO:0006281">
    <property type="term" value="P:DNA repair"/>
    <property type="evidence" value="ECO:0007669"/>
    <property type="project" value="TreeGrafter"/>
</dbReference>
<accession>Q7U4K4</accession>
<evidence type="ECO:0008006" key="3">
    <source>
        <dbReference type="Google" id="ProtNLM"/>
    </source>
</evidence>
<dbReference type="InterPro" id="IPR023214">
    <property type="entry name" value="HAD_sf"/>
</dbReference>
<dbReference type="eggNOG" id="COG0546">
    <property type="taxonomic scope" value="Bacteria"/>
</dbReference>
<dbReference type="SUPFAM" id="SSF56784">
    <property type="entry name" value="HAD-like"/>
    <property type="match status" value="1"/>
</dbReference>
<keyword evidence="2" id="KW-1185">Reference proteome</keyword>
<dbReference type="STRING" id="84588.SYNW2063"/>
<dbReference type="Proteomes" id="UP000001422">
    <property type="component" value="Chromosome"/>
</dbReference>
<dbReference type="PANTHER" id="PTHR43434">
    <property type="entry name" value="PHOSPHOGLYCOLATE PHOSPHATASE"/>
    <property type="match status" value="1"/>
</dbReference>
<dbReference type="Gene3D" id="3.40.50.1000">
    <property type="entry name" value="HAD superfamily/HAD-like"/>
    <property type="match status" value="1"/>
</dbReference>
<organism evidence="1 2">
    <name type="scientific">Parasynechococcus marenigrum (strain WH8102)</name>
    <dbReference type="NCBI Taxonomy" id="84588"/>
    <lineage>
        <taxon>Bacteria</taxon>
        <taxon>Bacillati</taxon>
        <taxon>Cyanobacteriota</taxon>
        <taxon>Cyanophyceae</taxon>
        <taxon>Synechococcales</taxon>
        <taxon>Prochlorococcaceae</taxon>
        <taxon>Parasynechococcus</taxon>
        <taxon>Parasynechococcus marenigrum</taxon>
    </lineage>
</organism>
<dbReference type="GO" id="GO:0005829">
    <property type="term" value="C:cytosol"/>
    <property type="evidence" value="ECO:0007669"/>
    <property type="project" value="TreeGrafter"/>
</dbReference>
<name>Q7U4K4_PARMW</name>
<dbReference type="KEGG" id="syw:SYNW2063"/>
<dbReference type="AlphaFoldDB" id="Q7U4K4"/>
<proteinExistence type="predicted"/>
<dbReference type="EMBL" id="BX569694">
    <property type="protein sequence ID" value="CAE08578.1"/>
    <property type="molecule type" value="Genomic_DNA"/>
</dbReference>
<dbReference type="RefSeq" id="WP_011128921.1">
    <property type="nucleotide sequence ID" value="NC_005070.1"/>
</dbReference>
<dbReference type="InterPro" id="IPR036412">
    <property type="entry name" value="HAD-like_sf"/>
</dbReference>
<protein>
    <recommendedName>
        <fullName evidence="3">HAD family hydrolase</fullName>
    </recommendedName>
</protein>
<dbReference type="HOGENOM" id="CLU_072689_1_0_3"/>
<dbReference type="GO" id="GO:0008967">
    <property type="term" value="F:phosphoglycolate phosphatase activity"/>
    <property type="evidence" value="ECO:0007669"/>
    <property type="project" value="TreeGrafter"/>
</dbReference>
<dbReference type="Pfam" id="PF00702">
    <property type="entry name" value="Hydrolase"/>
    <property type="match status" value="1"/>
</dbReference>
<reference evidence="1 2" key="1">
    <citation type="journal article" date="2003" name="Nature">
        <title>The genome of a motile marine Synechococcus.</title>
        <authorList>
            <person name="Palenik B."/>
            <person name="Brahamsha B."/>
            <person name="Larimer F."/>
            <person name="Land M."/>
            <person name="Hauser L."/>
            <person name="Chain P."/>
            <person name="Lamerdin J."/>
            <person name="Regala W."/>
            <person name="Allen E.A."/>
            <person name="McCarren J."/>
            <person name="Paulsen I."/>
            <person name="Dufresne A."/>
            <person name="Partensky F."/>
            <person name="Webb E."/>
            <person name="Waterbury J."/>
        </authorList>
    </citation>
    <scope>NUCLEOTIDE SEQUENCE [LARGE SCALE GENOMIC DNA]</scope>
    <source>
        <strain evidence="1 2">WH8102</strain>
    </source>
</reference>
<evidence type="ECO:0000313" key="1">
    <source>
        <dbReference type="EMBL" id="CAE08578.1"/>
    </source>
</evidence>
<dbReference type="PANTHER" id="PTHR43434:SF21">
    <property type="entry name" value="SLL0295 PROTEIN"/>
    <property type="match status" value="1"/>
</dbReference>
<gene>
    <name evidence="1" type="ordered locus">SYNW2063</name>
</gene>